<organism evidence="4 5">
    <name type="scientific">Amycolatopsis methanolica 239</name>
    <dbReference type="NCBI Taxonomy" id="1068978"/>
    <lineage>
        <taxon>Bacteria</taxon>
        <taxon>Bacillati</taxon>
        <taxon>Actinomycetota</taxon>
        <taxon>Actinomycetes</taxon>
        <taxon>Pseudonocardiales</taxon>
        <taxon>Pseudonocardiaceae</taxon>
        <taxon>Amycolatopsis</taxon>
        <taxon>Amycolatopsis methanolica group</taxon>
    </lineage>
</organism>
<keyword evidence="1 4" id="KW-0808">Transferase</keyword>
<evidence type="ECO:0000256" key="2">
    <source>
        <dbReference type="ARBA" id="ARBA00023315"/>
    </source>
</evidence>
<evidence type="ECO:0000259" key="3">
    <source>
        <dbReference type="PROSITE" id="PS51186"/>
    </source>
</evidence>
<dbReference type="Proteomes" id="UP000062973">
    <property type="component" value="Chromosome"/>
</dbReference>
<sequence>MSTVSVREAVDADAAEIARIQRVTWRTAYQGVLSDRALAELDSAVTEARWAEAIGHPGSRIHLAVEGGCTVGFCVAGPAPRDDVADAAGNVPGDADRTGLIATLLVEPRWSRRGHGSRLLAAASAGLRELGAGRGVTWAVESDAATLGFYRRAGWHPDGTVRTLDTGDRRLRELRLTGALDIQLVE</sequence>
<accession>A0A076MUJ5</accession>
<dbReference type="InterPro" id="IPR016181">
    <property type="entry name" value="Acyl_CoA_acyltransferase"/>
</dbReference>
<dbReference type="Gene3D" id="3.40.630.30">
    <property type="match status" value="1"/>
</dbReference>
<protein>
    <submittedName>
        <fullName evidence="4">GCN5-related N-acetyltransferase</fullName>
    </submittedName>
</protein>
<keyword evidence="2" id="KW-0012">Acyltransferase</keyword>
<evidence type="ECO:0000313" key="5">
    <source>
        <dbReference type="Proteomes" id="UP000062973"/>
    </source>
</evidence>
<gene>
    <name evidence="4" type="ORF">AMETH_2474</name>
</gene>
<dbReference type="InterPro" id="IPR000182">
    <property type="entry name" value="GNAT_dom"/>
</dbReference>
<dbReference type="EMBL" id="CP009110">
    <property type="protein sequence ID" value="AIJ22566.1"/>
    <property type="molecule type" value="Genomic_DNA"/>
</dbReference>
<keyword evidence="5" id="KW-1185">Reference proteome</keyword>
<dbReference type="PROSITE" id="PS51186">
    <property type="entry name" value="GNAT"/>
    <property type="match status" value="1"/>
</dbReference>
<dbReference type="GO" id="GO:0016747">
    <property type="term" value="F:acyltransferase activity, transferring groups other than amino-acyl groups"/>
    <property type="evidence" value="ECO:0007669"/>
    <property type="project" value="InterPro"/>
</dbReference>
<feature type="domain" description="N-acetyltransferase" evidence="3">
    <location>
        <begin position="4"/>
        <end position="177"/>
    </location>
</feature>
<dbReference type="PANTHER" id="PTHR43877:SF1">
    <property type="entry name" value="ACETYLTRANSFERASE"/>
    <property type="match status" value="1"/>
</dbReference>
<dbReference type="eggNOG" id="COG0454">
    <property type="taxonomic scope" value="Bacteria"/>
</dbReference>
<dbReference type="AlphaFoldDB" id="A0A076MUJ5"/>
<dbReference type="STRING" id="1068978.AMETH_2474"/>
<dbReference type="OrthoDB" id="5243635at2"/>
<reference evidence="4 5" key="1">
    <citation type="submission" date="2014-07" db="EMBL/GenBank/DDBJ databases">
        <title>Whole Genome Sequence of the Amycolatopsis methanolica 239.</title>
        <authorList>
            <person name="Tang B."/>
        </authorList>
    </citation>
    <scope>NUCLEOTIDE SEQUENCE [LARGE SCALE GENOMIC DNA]</scope>
    <source>
        <strain evidence="4 5">239</strain>
    </source>
</reference>
<dbReference type="HOGENOM" id="CLU_013985_18_2_11"/>
<dbReference type="KEGG" id="amq:AMETH_2474"/>
<evidence type="ECO:0000313" key="4">
    <source>
        <dbReference type="EMBL" id="AIJ22566.1"/>
    </source>
</evidence>
<dbReference type="SUPFAM" id="SSF55729">
    <property type="entry name" value="Acyl-CoA N-acyltransferases (Nat)"/>
    <property type="match status" value="1"/>
</dbReference>
<dbReference type="PANTHER" id="PTHR43877">
    <property type="entry name" value="AMINOALKYLPHOSPHONATE N-ACETYLTRANSFERASE-RELATED-RELATED"/>
    <property type="match status" value="1"/>
</dbReference>
<dbReference type="Pfam" id="PF00583">
    <property type="entry name" value="Acetyltransf_1"/>
    <property type="match status" value="1"/>
</dbReference>
<dbReference type="PATRIC" id="fig|1068978.7.peg.2644"/>
<evidence type="ECO:0000256" key="1">
    <source>
        <dbReference type="ARBA" id="ARBA00022679"/>
    </source>
</evidence>
<dbReference type="InterPro" id="IPR050832">
    <property type="entry name" value="Bact_Acetyltransf"/>
</dbReference>
<name>A0A076MUJ5_AMYME</name>
<proteinExistence type="predicted"/>
<dbReference type="RefSeq" id="WP_017981782.1">
    <property type="nucleotide sequence ID" value="NZ_AQUL01000001.1"/>
</dbReference>
<dbReference type="CDD" id="cd04301">
    <property type="entry name" value="NAT_SF"/>
    <property type="match status" value="1"/>
</dbReference>